<keyword evidence="1" id="KW-0812">Transmembrane</keyword>
<accession>A0A0W1KJI0</accession>
<proteinExistence type="predicted"/>
<dbReference type="Pfam" id="PF03703">
    <property type="entry name" value="bPH_2"/>
    <property type="match status" value="1"/>
</dbReference>
<dbReference type="PANTHER" id="PTHR37938">
    <property type="entry name" value="BLL0215 PROTEIN"/>
    <property type="match status" value="1"/>
</dbReference>
<dbReference type="OrthoDB" id="4990503at2"/>
<keyword evidence="1" id="KW-1133">Transmembrane helix</keyword>
<dbReference type="InterPro" id="IPR005182">
    <property type="entry name" value="YdbS-like_PH"/>
</dbReference>
<dbReference type="RefSeq" id="WP_062613797.1">
    <property type="nucleotide sequence ID" value="NZ_LNIZ01000005.1"/>
</dbReference>
<dbReference type="AlphaFoldDB" id="A0A0W1KJI0"/>
<name>A0A0W1KJI0_9ACTO</name>
<protein>
    <submittedName>
        <fullName evidence="3">Bacterial membrane flanked domain protein</fullName>
    </submittedName>
</protein>
<sequence length="162" mass="18216">MGFNKKRLAADEHVIRHMREHVKAIFGNILALVVVVVALVLALYFLPDSVRPWAHWAAGATAGLLAIFLFVIPWLQWMTSTYTVTDRRIITRTGIFNKTGHDIPLSRISSASYERDIIDHMFGCGTLILETSAGNPVTLHDVPEVERLHVTLIELLDESEDE</sequence>
<feature type="transmembrane region" description="Helical" evidence="1">
    <location>
        <begin position="53"/>
        <end position="75"/>
    </location>
</feature>
<dbReference type="STRING" id="59561.AQZ59_01252"/>
<dbReference type="EMBL" id="LNIZ01000005">
    <property type="protein sequence ID" value="KTF03923.1"/>
    <property type="molecule type" value="Genomic_DNA"/>
</dbReference>
<feature type="transmembrane region" description="Helical" evidence="1">
    <location>
        <begin position="25"/>
        <end position="47"/>
    </location>
</feature>
<evidence type="ECO:0000313" key="4">
    <source>
        <dbReference type="Proteomes" id="UP000054404"/>
    </source>
</evidence>
<evidence type="ECO:0000256" key="1">
    <source>
        <dbReference type="SAM" id="Phobius"/>
    </source>
</evidence>
<feature type="domain" description="YdbS-like PH" evidence="2">
    <location>
        <begin position="77"/>
        <end position="148"/>
    </location>
</feature>
<gene>
    <name evidence="3" type="ORF">AQZ59_01252</name>
</gene>
<comment type="caution">
    <text evidence="3">The sequence shown here is derived from an EMBL/GenBank/DDBJ whole genome shotgun (WGS) entry which is preliminary data.</text>
</comment>
<reference evidence="3 4" key="1">
    <citation type="submission" date="2015-11" db="EMBL/GenBank/DDBJ databases">
        <title>Draft Genome Sequence of the Type Strain Trueperella bernardiae LCDC 89-0504T, Isolated from Blood Culture.</title>
        <authorList>
            <person name="Bernier A.-M."/>
            <person name="Bernard K."/>
        </authorList>
    </citation>
    <scope>NUCLEOTIDE SEQUENCE [LARGE SCALE GENOMIC DNA]</scope>
    <source>
        <strain evidence="3 4">LCDC 89-0504</strain>
    </source>
</reference>
<dbReference type="Proteomes" id="UP000054404">
    <property type="component" value="Unassembled WGS sequence"/>
</dbReference>
<evidence type="ECO:0000313" key="3">
    <source>
        <dbReference type="EMBL" id="KTF03923.1"/>
    </source>
</evidence>
<keyword evidence="4" id="KW-1185">Reference proteome</keyword>
<evidence type="ECO:0000259" key="2">
    <source>
        <dbReference type="Pfam" id="PF03703"/>
    </source>
</evidence>
<organism evidence="3 4">
    <name type="scientific">Trueperella bernardiae</name>
    <dbReference type="NCBI Taxonomy" id="59561"/>
    <lineage>
        <taxon>Bacteria</taxon>
        <taxon>Bacillati</taxon>
        <taxon>Actinomycetota</taxon>
        <taxon>Actinomycetes</taxon>
        <taxon>Actinomycetales</taxon>
        <taxon>Actinomycetaceae</taxon>
        <taxon>Trueperella</taxon>
    </lineage>
</organism>
<dbReference type="PATRIC" id="fig|59561.3.peg.1244"/>
<dbReference type="PANTHER" id="PTHR37938:SF1">
    <property type="entry name" value="BLL0215 PROTEIN"/>
    <property type="match status" value="1"/>
</dbReference>
<keyword evidence="1" id="KW-0472">Membrane</keyword>